<feature type="transmembrane region" description="Helical" evidence="5">
    <location>
        <begin position="371"/>
        <end position="391"/>
    </location>
</feature>
<dbReference type="SUPFAM" id="SSF103473">
    <property type="entry name" value="MFS general substrate transporter"/>
    <property type="match status" value="1"/>
</dbReference>
<feature type="transmembrane region" description="Helical" evidence="5">
    <location>
        <begin position="109"/>
        <end position="130"/>
    </location>
</feature>
<feature type="transmembrane region" description="Helical" evidence="5">
    <location>
        <begin position="142"/>
        <end position="160"/>
    </location>
</feature>
<feature type="domain" description="Major facilitator superfamily (MFS) profile" evidence="6">
    <location>
        <begin position="19"/>
        <end position="397"/>
    </location>
</feature>
<proteinExistence type="predicted"/>
<feature type="transmembrane region" description="Helical" evidence="5">
    <location>
        <begin position="85"/>
        <end position="103"/>
    </location>
</feature>
<feature type="transmembrane region" description="Helical" evidence="5">
    <location>
        <begin position="307"/>
        <end position="324"/>
    </location>
</feature>
<protein>
    <submittedName>
        <fullName evidence="7">Arabinose efflux permease, MFS family</fullName>
    </submittedName>
</protein>
<feature type="transmembrane region" description="Helical" evidence="5">
    <location>
        <begin position="48"/>
        <end position="73"/>
    </location>
</feature>
<dbReference type="PANTHER" id="PTHR42910:SF1">
    <property type="entry name" value="MAJOR FACILITATOR SUPERFAMILY (MFS) PROFILE DOMAIN-CONTAINING PROTEIN"/>
    <property type="match status" value="1"/>
</dbReference>
<evidence type="ECO:0000256" key="5">
    <source>
        <dbReference type="SAM" id="Phobius"/>
    </source>
</evidence>
<dbReference type="PANTHER" id="PTHR42910">
    <property type="entry name" value="TRANSPORTER SCO4007-RELATED"/>
    <property type="match status" value="1"/>
</dbReference>
<dbReference type="InterPro" id="IPR020846">
    <property type="entry name" value="MFS_dom"/>
</dbReference>
<dbReference type="PROSITE" id="PS50850">
    <property type="entry name" value="MFS"/>
    <property type="match status" value="1"/>
</dbReference>
<feature type="transmembrane region" description="Helical" evidence="5">
    <location>
        <begin position="345"/>
        <end position="365"/>
    </location>
</feature>
<feature type="transmembrane region" description="Helical" evidence="5">
    <location>
        <begin position="251"/>
        <end position="273"/>
    </location>
</feature>
<name>A0ABT1HZ69_STRSD</name>
<keyword evidence="8" id="KW-1185">Reference proteome</keyword>
<sequence length="402" mass="40232">MTTLAEAPAARATRGPRGLVVASALCAGVTVGNVYLAQPVLGLMAASLGVPAGAAGGVVTAALLGYAVGILLLVPLGDLVDRRRLVVLLGSATPLLLVGAAVAPSVPVLSALVGLAAAATVVPQVLVPLVAEVSAPERRGSAVAWVQAGLITGMMTSRVVSGAVGDAFGWRAVYLVAAALTALVVVLTVRTLPVDAPRPRQRYRDLLAVLPGLVRRPVVLGPSLAQAAVFAGFNALWTTLALVLTRPPHGLSASVAGLVGLLGLAGAVAAPLAGRGVDRVGARRVAGAGVLALLVAAPLLFLGGRWLLALVPGVLLLAVGMQVCQVAHQAHVMIGQAETRSRRNAVYMVSAFLGGALGATVGSAAYSATGWGAACAVAAGFFLLGGLAWWFGVRPPRERAAA</sequence>
<feature type="transmembrane region" description="Helical" evidence="5">
    <location>
        <begin position="285"/>
        <end position="301"/>
    </location>
</feature>
<comment type="subcellular location">
    <subcellularLocation>
        <location evidence="1">Cell membrane</location>
        <topology evidence="1">Multi-pass membrane protein</topology>
    </subcellularLocation>
</comment>
<organism evidence="7 8">
    <name type="scientific">Streptoalloteichus tenebrarius (strain ATCC 17920 / DSM 40477 / JCM 4838 / CBS 697.72 / NBRC 16177 / NCIMB 11028 / NRRL B-12390 / A12253. 1 / ISP 5477)</name>
    <name type="common">Streptomyces tenebrarius</name>
    <dbReference type="NCBI Taxonomy" id="1933"/>
    <lineage>
        <taxon>Bacteria</taxon>
        <taxon>Bacillati</taxon>
        <taxon>Actinomycetota</taxon>
        <taxon>Actinomycetes</taxon>
        <taxon>Pseudonocardiales</taxon>
        <taxon>Pseudonocardiaceae</taxon>
        <taxon>Streptoalloteichus</taxon>
    </lineage>
</organism>
<feature type="transmembrane region" description="Helical" evidence="5">
    <location>
        <begin position="224"/>
        <end position="245"/>
    </location>
</feature>
<reference evidence="7 8" key="1">
    <citation type="submission" date="2022-06" db="EMBL/GenBank/DDBJ databases">
        <title>Genomic Encyclopedia of Archaeal and Bacterial Type Strains, Phase II (KMG-II): from individual species to whole genera.</title>
        <authorList>
            <person name="Goeker M."/>
        </authorList>
    </citation>
    <scope>NUCLEOTIDE SEQUENCE [LARGE SCALE GENOMIC DNA]</scope>
    <source>
        <strain evidence="7 8">DSM 40477</strain>
    </source>
</reference>
<dbReference type="RefSeq" id="WP_253671671.1">
    <property type="nucleotide sequence ID" value="NZ_JAMTCP010000032.1"/>
</dbReference>
<keyword evidence="3 5" id="KW-1133">Transmembrane helix</keyword>
<comment type="caution">
    <text evidence="7">The sequence shown here is derived from an EMBL/GenBank/DDBJ whole genome shotgun (WGS) entry which is preliminary data.</text>
</comment>
<dbReference type="Gene3D" id="1.20.1250.20">
    <property type="entry name" value="MFS general substrate transporter like domains"/>
    <property type="match status" value="2"/>
</dbReference>
<evidence type="ECO:0000256" key="3">
    <source>
        <dbReference type="ARBA" id="ARBA00022989"/>
    </source>
</evidence>
<dbReference type="Proteomes" id="UP001205311">
    <property type="component" value="Unassembled WGS sequence"/>
</dbReference>
<evidence type="ECO:0000313" key="7">
    <source>
        <dbReference type="EMBL" id="MCP2260824.1"/>
    </source>
</evidence>
<accession>A0ABT1HZ69</accession>
<dbReference type="InterPro" id="IPR036259">
    <property type="entry name" value="MFS_trans_sf"/>
</dbReference>
<evidence type="ECO:0000256" key="2">
    <source>
        <dbReference type="ARBA" id="ARBA00022692"/>
    </source>
</evidence>
<evidence type="ECO:0000313" key="8">
    <source>
        <dbReference type="Proteomes" id="UP001205311"/>
    </source>
</evidence>
<dbReference type="Pfam" id="PF07690">
    <property type="entry name" value="MFS_1"/>
    <property type="match status" value="1"/>
</dbReference>
<keyword evidence="4 5" id="KW-0472">Membrane</keyword>
<feature type="transmembrane region" description="Helical" evidence="5">
    <location>
        <begin position="172"/>
        <end position="192"/>
    </location>
</feature>
<dbReference type="InterPro" id="IPR011701">
    <property type="entry name" value="MFS"/>
</dbReference>
<evidence type="ECO:0000259" key="6">
    <source>
        <dbReference type="PROSITE" id="PS50850"/>
    </source>
</evidence>
<dbReference type="CDD" id="cd17324">
    <property type="entry name" value="MFS_NepI_like"/>
    <property type="match status" value="1"/>
</dbReference>
<keyword evidence="2 5" id="KW-0812">Transmembrane</keyword>
<feature type="transmembrane region" description="Helical" evidence="5">
    <location>
        <begin position="18"/>
        <end position="36"/>
    </location>
</feature>
<evidence type="ECO:0000256" key="4">
    <source>
        <dbReference type="ARBA" id="ARBA00023136"/>
    </source>
</evidence>
<gene>
    <name evidence="7" type="ORF">LX15_004544</name>
</gene>
<dbReference type="EMBL" id="JAMTCP010000032">
    <property type="protein sequence ID" value="MCP2260824.1"/>
    <property type="molecule type" value="Genomic_DNA"/>
</dbReference>
<evidence type="ECO:0000256" key="1">
    <source>
        <dbReference type="ARBA" id="ARBA00004651"/>
    </source>
</evidence>